<gene>
    <name evidence="2" type="ORF">A3D62_03020</name>
</gene>
<comment type="caution">
    <text evidence="2">The sequence shown here is derived from an EMBL/GenBank/DDBJ whole genome shotgun (WGS) entry which is preliminary data.</text>
</comment>
<evidence type="ECO:0000313" key="3">
    <source>
        <dbReference type="Proteomes" id="UP000177659"/>
    </source>
</evidence>
<dbReference type="InterPro" id="IPR015797">
    <property type="entry name" value="NUDIX_hydrolase-like_dom_sf"/>
</dbReference>
<accession>A0A1F6D1S5</accession>
<dbReference type="Pfam" id="PF00293">
    <property type="entry name" value="NUDIX"/>
    <property type="match status" value="1"/>
</dbReference>
<dbReference type="InterPro" id="IPR000086">
    <property type="entry name" value="NUDIX_hydrolase_dom"/>
</dbReference>
<organism evidence="2 3">
    <name type="scientific">Candidatus Kaiserbacteria bacterium RIFCSPHIGHO2_02_FULL_49_11</name>
    <dbReference type="NCBI Taxonomy" id="1798489"/>
    <lineage>
        <taxon>Bacteria</taxon>
        <taxon>Candidatus Kaiseribacteriota</taxon>
    </lineage>
</organism>
<evidence type="ECO:0000313" key="2">
    <source>
        <dbReference type="EMBL" id="OGG54992.1"/>
    </source>
</evidence>
<dbReference type="Gene3D" id="3.90.79.10">
    <property type="entry name" value="Nucleoside Triphosphate Pyrophosphohydrolase"/>
    <property type="match status" value="1"/>
</dbReference>
<dbReference type="PROSITE" id="PS51462">
    <property type="entry name" value="NUDIX"/>
    <property type="match status" value="1"/>
</dbReference>
<protein>
    <recommendedName>
        <fullName evidence="1">Nudix hydrolase domain-containing protein</fullName>
    </recommendedName>
</protein>
<name>A0A1F6D1S5_9BACT</name>
<feature type="domain" description="Nudix hydrolase" evidence="1">
    <location>
        <begin position="8"/>
        <end position="167"/>
    </location>
</feature>
<dbReference type="EMBL" id="MFLC01000025">
    <property type="protein sequence ID" value="OGG54992.1"/>
    <property type="molecule type" value="Genomic_DNA"/>
</dbReference>
<evidence type="ECO:0000259" key="1">
    <source>
        <dbReference type="PROSITE" id="PS51462"/>
    </source>
</evidence>
<reference evidence="2 3" key="1">
    <citation type="journal article" date="2016" name="Nat. Commun.">
        <title>Thousands of microbial genomes shed light on interconnected biogeochemical processes in an aquifer system.</title>
        <authorList>
            <person name="Anantharaman K."/>
            <person name="Brown C.T."/>
            <person name="Hug L.A."/>
            <person name="Sharon I."/>
            <person name="Castelle C.J."/>
            <person name="Probst A.J."/>
            <person name="Thomas B.C."/>
            <person name="Singh A."/>
            <person name="Wilkins M.J."/>
            <person name="Karaoz U."/>
            <person name="Brodie E.L."/>
            <person name="Williams K.H."/>
            <person name="Hubbard S.S."/>
            <person name="Banfield J.F."/>
        </authorList>
    </citation>
    <scope>NUCLEOTIDE SEQUENCE [LARGE SCALE GENOMIC DNA]</scope>
</reference>
<dbReference type="SUPFAM" id="SSF55811">
    <property type="entry name" value="Nudix"/>
    <property type="match status" value="1"/>
</dbReference>
<dbReference type="AlphaFoldDB" id="A0A1F6D1S5"/>
<sequence length="177" mass="19361">MPDGQTQTKLRSFAVLVIAVGKDGVALIKDPSCETDAVHAEWKFPGGKAKVHEMELAQTNLLGATQAAAARELEEETGIIVDADRFELLNSEAKRRRDRYSGAVIGEYDVHFLGVKLELELPMYAHHYTLGQAATGEVTDVVLLDELPDAIAAVRPHRKLLDLPKVRAFLASCQQTA</sequence>
<dbReference type="Proteomes" id="UP000177659">
    <property type="component" value="Unassembled WGS sequence"/>
</dbReference>
<proteinExistence type="predicted"/>